<accession>A0ABS4AP06</accession>
<name>A0ABS4AP06_9PROT</name>
<sequence length="82" mass="8713">MDENGLSPEAVKAWCDELRRSKARVAFMRDELPVIIAESGEEVAAALRADLELLDIHATLLDAWILTAGVAIGAGLPARSAA</sequence>
<proteinExistence type="predicted"/>
<dbReference type="Proteomes" id="UP000680815">
    <property type="component" value="Unassembled WGS sequence"/>
</dbReference>
<evidence type="ECO:0000313" key="1">
    <source>
        <dbReference type="EMBL" id="MBP0463097.1"/>
    </source>
</evidence>
<protein>
    <submittedName>
        <fullName evidence="1">Uncharacterized protein</fullName>
    </submittedName>
</protein>
<evidence type="ECO:0000313" key="2">
    <source>
        <dbReference type="Proteomes" id="UP000680815"/>
    </source>
</evidence>
<dbReference type="RefSeq" id="WP_209350473.1">
    <property type="nucleotide sequence ID" value="NZ_JAGIYZ010000002.1"/>
</dbReference>
<dbReference type="EMBL" id="JAGIYZ010000002">
    <property type="protein sequence ID" value="MBP0463097.1"/>
    <property type="molecule type" value="Genomic_DNA"/>
</dbReference>
<comment type="caution">
    <text evidence="1">The sequence shown here is derived from an EMBL/GenBank/DDBJ whole genome shotgun (WGS) entry which is preliminary data.</text>
</comment>
<organism evidence="1 2">
    <name type="scientific">Roseomonas nitratireducens</name>
    <dbReference type="NCBI Taxonomy" id="2820810"/>
    <lineage>
        <taxon>Bacteria</taxon>
        <taxon>Pseudomonadati</taxon>
        <taxon>Pseudomonadota</taxon>
        <taxon>Alphaproteobacteria</taxon>
        <taxon>Acetobacterales</taxon>
        <taxon>Roseomonadaceae</taxon>
        <taxon>Roseomonas</taxon>
    </lineage>
</organism>
<keyword evidence="2" id="KW-1185">Reference proteome</keyword>
<gene>
    <name evidence="1" type="ORF">J5Y09_04170</name>
</gene>
<reference evidence="1 2" key="1">
    <citation type="submission" date="2021-03" db="EMBL/GenBank/DDBJ databases">
        <authorList>
            <person name="So Y."/>
        </authorList>
    </citation>
    <scope>NUCLEOTIDE SEQUENCE [LARGE SCALE GENOMIC DNA]</scope>
    <source>
        <strain evidence="1 2">PWR1</strain>
    </source>
</reference>